<feature type="modified residue" description="Glycine radical" evidence="3">
    <location>
        <position position="882"/>
    </location>
</feature>
<dbReference type="PROSITE" id="PS51149">
    <property type="entry name" value="GLY_RADICAL_2"/>
    <property type="match status" value="1"/>
</dbReference>
<evidence type="ECO:0000313" key="7">
    <source>
        <dbReference type="Proteomes" id="UP000242520"/>
    </source>
</evidence>
<reference evidence="7" key="1">
    <citation type="submission" date="2016-11" db="EMBL/GenBank/DDBJ databases">
        <authorList>
            <person name="Varghese N."/>
            <person name="Submissions S."/>
        </authorList>
    </citation>
    <scope>NUCLEOTIDE SEQUENCE [LARGE SCALE GENOMIC DNA]</scope>
    <source>
        <strain evidence="7">DSM 15285</strain>
    </source>
</reference>
<dbReference type="PANTHER" id="PTHR43641">
    <property type="entry name" value="FORMATE ACETYLTRANSFERASE 3-RELATED"/>
    <property type="match status" value="1"/>
</dbReference>
<dbReference type="PROSITE" id="PS51554">
    <property type="entry name" value="PFL"/>
    <property type="match status" value="1"/>
</dbReference>
<feature type="domain" description="Glycine radical" evidence="4">
    <location>
        <begin position="787"/>
        <end position="907"/>
    </location>
</feature>
<dbReference type="EMBL" id="FQXH01000009">
    <property type="protein sequence ID" value="SHH17545.1"/>
    <property type="molecule type" value="Genomic_DNA"/>
</dbReference>
<dbReference type="Gene3D" id="3.20.70.20">
    <property type="match status" value="1"/>
</dbReference>
<dbReference type="Proteomes" id="UP000242520">
    <property type="component" value="Unassembled WGS sequence"/>
</dbReference>
<dbReference type="GO" id="GO:0005829">
    <property type="term" value="C:cytosol"/>
    <property type="evidence" value="ECO:0007669"/>
    <property type="project" value="TreeGrafter"/>
</dbReference>
<dbReference type="Pfam" id="PF02901">
    <property type="entry name" value="PFL-like"/>
    <property type="match status" value="1"/>
</dbReference>
<evidence type="ECO:0000259" key="4">
    <source>
        <dbReference type="PROSITE" id="PS51149"/>
    </source>
</evidence>
<evidence type="ECO:0000259" key="5">
    <source>
        <dbReference type="PROSITE" id="PS51554"/>
    </source>
</evidence>
<evidence type="ECO:0000256" key="3">
    <source>
        <dbReference type="PROSITE-ProRule" id="PRU00493"/>
    </source>
</evidence>
<keyword evidence="1 3" id="KW-0556">Organic radical</keyword>
<feature type="domain" description="PFL" evidence="5">
    <location>
        <begin position="43"/>
        <end position="779"/>
    </location>
</feature>
<dbReference type="OrthoDB" id="9803969at2"/>
<name>A0A1M5QTX0_9FIRM</name>
<dbReference type="PANTHER" id="PTHR43641:SF2">
    <property type="entry name" value="DEHYDRATASE YBIW-RELATED"/>
    <property type="match status" value="1"/>
</dbReference>
<dbReference type="InterPro" id="IPR001150">
    <property type="entry name" value="Gly_radical"/>
</dbReference>
<evidence type="ECO:0000256" key="2">
    <source>
        <dbReference type="ARBA" id="ARBA00023239"/>
    </source>
</evidence>
<dbReference type="SUPFAM" id="SSF51998">
    <property type="entry name" value="PFL-like glycyl radical enzymes"/>
    <property type="match status" value="1"/>
</dbReference>
<dbReference type="STRING" id="1123350.SAMN02744040_01103"/>
<protein>
    <submittedName>
        <fullName evidence="6">4-hydroxyphenylacetate decarboxylase subunit B</fullName>
    </submittedName>
</protein>
<dbReference type="NCBIfam" id="NF033715">
    <property type="entry name" value="glycyl_HPDL_Lrg"/>
    <property type="match status" value="1"/>
</dbReference>
<gene>
    <name evidence="6" type="ORF">SAMN02744040_01103</name>
</gene>
<dbReference type="RefSeq" id="WP_072724441.1">
    <property type="nucleotide sequence ID" value="NZ_FQXH01000009.1"/>
</dbReference>
<keyword evidence="7" id="KW-1185">Reference proteome</keyword>
<proteinExistence type="predicted"/>
<evidence type="ECO:0000256" key="1">
    <source>
        <dbReference type="ARBA" id="ARBA00022818"/>
    </source>
</evidence>
<organism evidence="6 7">
    <name type="scientific">Tepidibacter thalassicus DSM 15285</name>
    <dbReference type="NCBI Taxonomy" id="1123350"/>
    <lineage>
        <taxon>Bacteria</taxon>
        <taxon>Bacillati</taxon>
        <taxon>Bacillota</taxon>
        <taxon>Clostridia</taxon>
        <taxon>Peptostreptococcales</taxon>
        <taxon>Peptostreptococcaceae</taxon>
        <taxon>Tepidibacter</taxon>
    </lineage>
</organism>
<evidence type="ECO:0000313" key="6">
    <source>
        <dbReference type="EMBL" id="SHH17545.1"/>
    </source>
</evidence>
<dbReference type="InterPro" id="IPR004184">
    <property type="entry name" value="PFL_dom"/>
</dbReference>
<dbReference type="Pfam" id="PF01228">
    <property type="entry name" value="Gly_radical"/>
    <property type="match status" value="1"/>
</dbReference>
<dbReference type="InterPro" id="IPR051215">
    <property type="entry name" value="GRE"/>
</dbReference>
<dbReference type="GO" id="GO:0016829">
    <property type="term" value="F:lyase activity"/>
    <property type="evidence" value="ECO:0007669"/>
    <property type="project" value="UniProtKB-KW"/>
</dbReference>
<dbReference type="AlphaFoldDB" id="A0A1M5QTX0"/>
<accession>A0A1M5QTX0</accession>
<keyword evidence="2" id="KW-0456">Lyase</keyword>
<sequence length="907" mass="102180">MDECKRKKLADILASKGLSINYQSGGHAPDEMVDREVKKEPTPRAKKLRDIFYNTLSTANMEFPYWYNRKWKELDGEVTIVRRAKALKEAFSHLTPNIIPGEKLVMQKTYNYRGSFPMPWLSESFFVAKESELYKAALESGSASAGELSEFGQGGGNVTKSFGNVVSIAGKFGMRKEEIPVLLKVANEWIGKSVEDVGHKYEKMVPDYKTKENIMKSLVCMFDSGFTLPQGREVINYYYPLQYGFDKLIEMAKECKAEVAGNAGSDGIIGMDRLYFYEAVIHSIEGIQNWILNYAKHARRLEKLAESDVDKKEYNDIANCLEWIAHNKPRTFREALQLSYTLHIAVLNEDAISGMSIGRLGQVLYPWYEQDIESGRISKEEVLELLELYRIKITCIDCFASTGVVGGVLSGNTFNNLSLGGLTRDGQSATNDLEMLIVEAGITCQTPQPTLSVLYDEKLPEKFLLKCAECDKTGSGYPAWMNNRIGIEFIIDQYGPEGMTIEEARSFAIGGCLETSPCCWKELTLNGKKYEIPGGAGQPTSVGVHFIANPKVLELVLTNGKDYRTGIQVFEPHNKKLETYEELFETFKEYYEKAVDVLAKTNNIQHDIWRKQNMSVINSFLKPDCLDKGQHIGNMGYRYNATFNVESCGTITMVNSLAAIKKIVYDDKKYSIDQIKDAIINNFGFKNALETRNFSLLDQEKSDTSGKYDDIYGKCLTAPKYGNDNPYVDNILKEYENWFCNMARKSKSLYAKPMYACQISVSTHGAQGAATLATPDGRLAGTTYADGSMSAYPGTDKNGPYALFESATVWDHSRSQNSQMNMKIHPSALRGEHGTKHLLELTRAYMRKGGFHIQYNIVDSKVLRDAQKNPDNYRDLMVRVAGFTQYWCEIGKPIQDEVIARTEYEGV</sequence>